<feature type="region of interest" description="Disordered" evidence="1">
    <location>
        <begin position="552"/>
        <end position="573"/>
    </location>
</feature>
<dbReference type="AlphaFoldDB" id="A0A813LRK6"/>
<dbReference type="Proteomes" id="UP000626109">
    <property type="component" value="Unassembled WGS sequence"/>
</dbReference>
<feature type="region of interest" description="Disordered" evidence="1">
    <location>
        <begin position="268"/>
        <end position="288"/>
    </location>
</feature>
<proteinExistence type="predicted"/>
<organism evidence="2 3">
    <name type="scientific">Polarella glacialis</name>
    <name type="common">Dinoflagellate</name>
    <dbReference type="NCBI Taxonomy" id="89957"/>
    <lineage>
        <taxon>Eukaryota</taxon>
        <taxon>Sar</taxon>
        <taxon>Alveolata</taxon>
        <taxon>Dinophyceae</taxon>
        <taxon>Suessiales</taxon>
        <taxon>Suessiaceae</taxon>
        <taxon>Polarella</taxon>
    </lineage>
</organism>
<reference evidence="2" key="1">
    <citation type="submission" date="2021-02" db="EMBL/GenBank/DDBJ databases">
        <authorList>
            <person name="Dougan E. K."/>
            <person name="Rhodes N."/>
            <person name="Thang M."/>
            <person name="Chan C."/>
        </authorList>
    </citation>
    <scope>NUCLEOTIDE SEQUENCE</scope>
</reference>
<feature type="compositionally biased region" description="Low complexity" evidence="1">
    <location>
        <begin position="129"/>
        <end position="157"/>
    </location>
</feature>
<comment type="caution">
    <text evidence="2">The sequence shown here is derived from an EMBL/GenBank/DDBJ whole genome shotgun (WGS) entry which is preliminary data.</text>
</comment>
<feature type="compositionally biased region" description="Low complexity" evidence="1">
    <location>
        <begin position="336"/>
        <end position="403"/>
    </location>
</feature>
<sequence length="573" mass="62509">VGQLSFTSGGAISSTTPAGAFARSRALDNSGGDVHRASHSTCDNSSNNSTNNRNNNCNNISHLNNNNNDNSNNIINSNNHSHHHNHNNNNNNYKQQSQQQQQHNNNNNNNNNYHNSKPGTYLSHDRSGSNSNNNYNNYNNNSNNNISNNNNINNNSSNNYNNISNNISNNNSSGYLEATAEAFQGGSITFGISKIDATSNGSCRDQQQQQQEQQQQQQQQLIASSNSWHRSTAPESSNRTYHCNSQSNCHNASHAGFNSIAPDNYTSNISNVNLHPHNNPATTTNPEHRHITNATKQPSHASLCNHAASTSITNSPLTLEGYIMHRHSHHKQAADSSSSNNSNSNNNMNNNMINSNNSHNNNDNNNNSNNNNKNYNPNNNDNNNSNNNKNNNSSSSSSYSPRRMASHAATAVLSAASAATTPLWLPQPELQGIEDNEVRQLREALQSVCRRTGHVRAKAHAAAAECLALQQRIAALADSQRLRELEVSATWQDLDSSAALAEEELASGWSGATSSVSGTATALLDLREATERLRREVRLKASTAEVLRRRCQTAEAGSLPTSPGDERKHAGRQ</sequence>
<name>A0A813LRK6_POLGL</name>
<feature type="region of interest" description="Disordered" evidence="1">
    <location>
        <begin position="199"/>
        <end position="245"/>
    </location>
</feature>
<dbReference type="EMBL" id="CAJNNW010036825">
    <property type="protein sequence ID" value="CAE8737825.1"/>
    <property type="molecule type" value="Genomic_DNA"/>
</dbReference>
<evidence type="ECO:0000256" key="1">
    <source>
        <dbReference type="SAM" id="MobiDB-lite"/>
    </source>
</evidence>
<feature type="compositionally biased region" description="Low complexity" evidence="1">
    <location>
        <begin position="206"/>
        <end position="220"/>
    </location>
</feature>
<feature type="compositionally biased region" description="Polar residues" evidence="1">
    <location>
        <begin position="221"/>
        <end position="245"/>
    </location>
</feature>
<protein>
    <submittedName>
        <fullName evidence="2">Uncharacterized protein</fullName>
    </submittedName>
</protein>
<feature type="compositionally biased region" description="Low complexity" evidence="1">
    <location>
        <begin position="44"/>
        <end position="79"/>
    </location>
</feature>
<evidence type="ECO:0000313" key="2">
    <source>
        <dbReference type="EMBL" id="CAE8737825.1"/>
    </source>
</evidence>
<feature type="compositionally biased region" description="Basic and acidic residues" evidence="1">
    <location>
        <begin position="564"/>
        <end position="573"/>
    </location>
</feature>
<gene>
    <name evidence="2" type="ORF">PGLA2088_LOCUS48925</name>
</gene>
<accession>A0A813LRK6</accession>
<feature type="compositionally biased region" description="Low complexity" evidence="1">
    <location>
        <begin position="87"/>
        <end position="116"/>
    </location>
</feature>
<feature type="non-terminal residue" evidence="2">
    <location>
        <position position="1"/>
    </location>
</feature>
<evidence type="ECO:0000313" key="3">
    <source>
        <dbReference type="Proteomes" id="UP000626109"/>
    </source>
</evidence>
<feature type="region of interest" description="Disordered" evidence="1">
    <location>
        <begin position="26"/>
        <end position="157"/>
    </location>
</feature>
<feature type="region of interest" description="Disordered" evidence="1">
    <location>
        <begin position="327"/>
        <end position="403"/>
    </location>
</feature>